<keyword evidence="3" id="KW-1185">Reference proteome</keyword>
<evidence type="ECO:0000313" key="3">
    <source>
        <dbReference type="Proteomes" id="UP000320338"/>
    </source>
</evidence>
<name>A0A4Y3WSX3_9PSEU</name>
<evidence type="ECO:0000313" key="2">
    <source>
        <dbReference type="EMBL" id="GEC21977.1"/>
    </source>
</evidence>
<comment type="caution">
    <text evidence="2">The sequence shown here is derived from an EMBL/GenBank/DDBJ whole genome shotgun (WGS) entry which is preliminary data.</text>
</comment>
<accession>A0A4Y3WSX3</accession>
<protein>
    <recommendedName>
        <fullName evidence="4">PQQ-binding-like beta-propeller repeat protein</fullName>
    </recommendedName>
</protein>
<evidence type="ECO:0000256" key="1">
    <source>
        <dbReference type="SAM" id="MobiDB-lite"/>
    </source>
</evidence>
<reference evidence="2 3" key="1">
    <citation type="submission" date="2019-06" db="EMBL/GenBank/DDBJ databases">
        <title>Whole genome shotgun sequence of Pseudonocardia hydrocarbonoxydans NBRC 14498.</title>
        <authorList>
            <person name="Hosoyama A."/>
            <person name="Uohara A."/>
            <person name="Ohji S."/>
            <person name="Ichikawa N."/>
        </authorList>
    </citation>
    <scope>NUCLEOTIDE SEQUENCE [LARGE SCALE GENOMIC DNA]</scope>
    <source>
        <strain evidence="2 3">NBRC 14498</strain>
    </source>
</reference>
<proteinExistence type="predicted"/>
<dbReference type="InterPro" id="IPR015943">
    <property type="entry name" value="WD40/YVTN_repeat-like_dom_sf"/>
</dbReference>
<gene>
    <name evidence="2" type="ORF">PHY01_42600</name>
</gene>
<dbReference type="EMBL" id="BJNG01000038">
    <property type="protein sequence ID" value="GEC21977.1"/>
    <property type="molecule type" value="Genomic_DNA"/>
</dbReference>
<dbReference type="Gene3D" id="2.130.10.10">
    <property type="entry name" value="YVTN repeat-like/Quinoprotein amine dehydrogenase"/>
    <property type="match status" value="1"/>
</dbReference>
<organism evidence="2 3">
    <name type="scientific">Pseudonocardia hydrocarbonoxydans</name>
    <dbReference type="NCBI Taxonomy" id="76726"/>
    <lineage>
        <taxon>Bacteria</taxon>
        <taxon>Bacillati</taxon>
        <taxon>Actinomycetota</taxon>
        <taxon>Actinomycetes</taxon>
        <taxon>Pseudonocardiales</taxon>
        <taxon>Pseudonocardiaceae</taxon>
        <taxon>Pseudonocardia</taxon>
    </lineage>
</organism>
<dbReference type="SUPFAM" id="SSF50998">
    <property type="entry name" value="Quinoprotein alcohol dehydrogenase-like"/>
    <property type="match status" value="1"/>
</dbReference>
<dbReference type="Proteomes" id="UP000320338">
    <property type="component" value="Unassembled WGS sequence"/>
</dbReference>
<sequence>MFRAPPPERRRRRDLVAAAVVVVVLAALVLALAATSDIAGTTSRTADEPIAAPPPASGAPAAFSTAWEAAGPGAPAPVVAGPAVVTAEGSTVLGRDPRTGEERWSYTRDLPLCTVGAGFPGIEQGRVLAVYANDDLVEDPGAGDGAYCSELTMLSGDTGERVGARNPDSRPGTRLLADDTYVLATGTDRLEVWRSDLVRTLEYGTVPAQEQVGRQPRPDCTHGSAALGGRRVAVLERCPGEATDRLTVLAADGEDGAEQPEERFSVLLPGTGAVVVAVSTAQVAVALPDPARLVVLDDAGVQVSVSEVAGTVADPPGGVAATSADDTHRFWFTGSSVVALDATQLALLWTLPDALGPPVRYGVDLLVPVREGLRVVDAERGTPGRLLPVSRPDPDAPVTLAVAGDVLLEQRGGRVAALVPAA</sequence>
<dbReference type="AlphaFoldDB" id="A0A4Y3WSX3"/>
<feature type="region of interest" description="Disordered" evidence="1">
    <location>
        <begin position="42"/>
        <end position="62"/>
    </location>
</feature>
<dbReference type="InterPro" id="IPR011047">
    <property type="entry name" value="Quinoprotein_ADH-like_sf"/>
</dbReference>
<dbReference type="OrthoDB" id="5182370at2"/>
<dbReference type="RefSeq" id="WP_141281046.1">
    <property type="nucleotide sequence ID" value="NZ_BAAARZ010000035.1"/>
</dbReference>
<evidence type="ECO:0008006" key="4">
    <source>
        <dbReference type="Google" id="ProtNLM"/>
    </source>
</evidence>